<evidence type="ECO:0000313" key="1">
    <source>
        <dbReference type="EMBL" id="GAH46705.1"/>
    </source>
</evidence>
<accession>X1GPA4</accession>
<gene>
    <name evidence="1" type="ORF">S03H2_17470</name>
</gene>
<dbReference type="AlphaFoldDB" id="X1GPA4"/>
<reference evidence="1" key="1">
    <citation type="journal article" date="2014" name="Front. Microbiol.">
        <title>High frequency of phylogenetically diverse reductive dehalogenase-homologous genes in deep subseafloor sedimentary metagenomes.</title>
        <authorList>
            <person name="Kawai M."/>
            <person name="Futagami T."/>
            <person name="Toyoda A."/>
            <person name="Takaki Y."/>
            <person name="Nishi S."/>
            <person name="Hori S."/>
            <person name="Arai W."/>
            <person name="Tsubouchi T."/>
            <person name="Morono Y."/>
            <person name="Uchiyama I."/>
            <person name="Ito T."/>
            <person name="Fujiyama A."/>
            <person name="Inagaki F."/>
            <person name="Takami H."/>
        </authorList>
    </citation>
    <scope>NUCLEOTIDE SEQUENCE</scope>
    <source>
        <strain evidence="1">Expedition CK06-06</strain>
    </source>
</reference>
<proteinExistence type="predicted"/>
<sequence length="46" mass="5373">MQAKLVETDDKLNKTYEETFQKVVDEIKKFSYSSNESQISVKSNLE</sequence>
<comment type="caution">
    <text evidence="1">The sequence shown here is derived from an EMBL/GenBank/DDBJ whole genome shotgun (WGS) entry which is preliminary data.</text>
</comment>
<name>X1GPA4_9ZZZZ</name>
<protein>
    <submittedName>
        <fullName evidence="1">Uncharacterized protein</fullName>
    </submittedName>
</protein>
<feature type="non-terminal residue" evidence="1">
    <location>
        <position position="46"/>
    </location>
</feature>
<organism evidence="1">
    <name type="scientific">marine sediment metagenome</name>
    <dbReference type="NCBI Taxonomy" id="412755"/>
    <lineage>
        <taxon>unclassified sequences</taxon>
        <taxon>metagenomes</taxon>
        <taxon>ecological metagenomes</taxon>
    </lineage>
</organism>
<dbReference type="EMBL" id="BARU01009014">
    <property type="protein sequence ID" value="GAH46705.1"/>
    <property type="molecule type" value="Genomic_DNA"/>
</dbReference>